<feature type="transmembrane region" description="Helical" evidence="10">
    <location>
        <begin position="114"/>
        <end position="141"/>
    </location>
</feature>
<feature type="transmembrane region" description="Helical" evidence="10">
    <location>
        <begin position="409"/>
        <end position="432"/>
    </location>
</feature>
<evidence type="ECO:0000256" key="4">
    <source>
        <dbReference type="ARBA" id="ARBA00022960"/>
    </source>
</evidence>
<dbReference type="InterPro" id="IPR051050">
    <property type="entry name" value="Lipid_II_flippase_MurJ/MviN"/>
</dbReference>
<sequence>MLIKSFFTNSIGTLVSRIFGFIRDMLSASILGANIYSDIFFVAFKFPNLFRRIFAEGAFTQSFIPSFVQTPHKALFTYKIFIRFLLFLLFFSLIVTLFSEFFAKIIAFGFDKETIALCAPFVAINFYYLPLIFCVTLFGSLLQYKHHFAVTAFSTALLNLGMIGALLLFQNADAKTIVYALSYGVLLGGVLQVIAHLIALKKEHLCKLLMLGFKHRHKQDEILRKTETTFNRSFWHAIIGNSTPQIVSFVDTTLASFLVTGSISYLYYGNRIFQLPLALFAIALTTGIFPKMTRLLKAKNEADASKLLSQGFWILIFLLALSTLGGYMLSHEIVRLLFEYGSFTRDDTTQTGWILAMYMIGLIPFGLAKLFSLWLYAQMRQKEAAIIAMYALSANLIFSFALIKPMGAAGLALAGSLSALILLFFTLRSFGFKAFFAILFDKKLIILLLLLLVEWGLLSYAKELIYVYL</sequence>
<evidence type="ECO:0000313" key="13">
    <source>
        <dbReference type="Proteomes" id="UP000002222"/>
    </source>
</evidence>
<dbReference type="PANTHER" id="PTHR47019:SF1">
    <property type="entry name" value="LIPID II FLIPPASE MURJ"/>
    <property type="match status" value="1"/>
</dbReference>
<keyword evidence="7 10" id="KW-0472">Membrane</keyword>
<keyword evidence="3 10" id="KW-0812">Transmembrane</keyword>
<comment type="function">
    <text evidence="8 10 11">Involved in peptidoglycan biosynthesis. Transports lipid-linked peptidoglycan precursors from the inner to the outer leaflet of the cytoplasmic membrane.</text>
</comment>
<dbReference type="GO" id="GO:0034204">
    <property type="term" value="P:lipid translocation"/>
    <property type="evidence" value="ECO:0007669"/>
    <property type="project" value="TreeGrafter"/>
</dbReference>
<feature type="transmembrane region" description="Helical" evidence="10">
    <location>
        <begin position="444"/>
        <end position="461"/>
    </location>
</feature>
<organism evidence="12 13">
    <name type="scientific">Sulfurospirillum deleyianum (strain ATCC 51133 / DSM 6946 / 5175)</name>
    <dbReference type="NCBI Taxonomy" id="525898"/>
    <lineage>
        <taxon>Bacteria</taxon>
        <taxon>Pseudomonadati</taxon>
        <taxon>Campylobacterota</taxon>
        <taxon>Epsilonproteobacteria</taxon>
        <taxon>Campylobacterales</taxon>
        <taxon>Sulfurospirillaceae</taxon>
        <taxon>Sulfurospirillum</taxon>
    </lineage>
</organism>
<evidence type="ECO:0000256" key="6">
    <source>
        <dbReference type="ARBA" id="ARBA00022989"/>
    </source>
</evidence>
<dbReference type="eggNOG" id="COG0728">
    <property type="taxonomic scope" value="Bacteria"/>
</dbReference>
<dbReference type="AlphaFoldDB" id="D1B1V8"/>
<feature type="transmembrane region" description="Helical" evidence="10">
    <location>
        <begin position="384"/>
        <end position="403"/>
    </location>
</feature>
<keyword evidence="10 11" id="KW-0813">Transport</keyword>
<dbReference type="Proteomes" id="UP000002222">
    <property type="component" value="Chromosome"/>
</dbReference>
<name>D1B1V8_SULD5</name>
<dbReference type="HAMAP" id="MF_02078">
    <property type="entry name" value="MurJ_MviN"/>
    <property type="match status" value="1"/>
</dbReference>
<feature type="transmembrane region" description="Helical" evidence="10">
    <location>
        <begin position="273"/>
        <end position="290"/>
    </location>
</feature>
<dbReference type="NCBIfam" id="TIGR01695">
    <property type="entry name" value="murJ_mviN"/>
    <property type="match status" value="1"/>
</dbReference>
<dbReference type="GO" id="GO:0009252">
    <property type="term" value="P:peptidoglycan biosynthetic process"/>
    <property type="evidence" value="ECO:0007669"/>
    <property type="project" value="UniProtKB-UniRule"/>
</dbReference>
<dbReference type="STRING" id="525898.Sdel_1053"/>
<evidence type="ECO:0000256" key="9">
    <source>
        <dbReference type="ARBA" id="ARBA00061532"/>
    </source>
</evidence>
<comment type="pathway">
    <text evidence="10">Cell wall biogenesis; peptidoglycan biosynthesis.</text>
</comment>
<keyword evidence="2 10" id="KW-1003">Cell membrane</keyword>
<accession>D1B1V8</accession>
<feature type="transmembrane region" description="Helical" evidence="10">
    <location>
        <begin position="176"/>
        <end position="200"/>
    </location>
</feature>
<reference evidence="13" key="1">
    <citation type="submission" date="2009-11" db="EMBL/GenBank/DDBJ databases">
        <title>The complete genome of Sulfurospirillum deleyianum DSM 6946.</title>
        <authorList>
            <consortium name="US DOE Joint Genome Institute (JGI-PGF)"/>
            <person name="Lucas S."/>
            <person name="Copeland A."/>
            <person name="Lapidus A."/>
            <person name="Glavina del Rio T."/>
            <person name="Dalin E."/>
            <person name="Tice H."/>
            <person name="Bruce D."/>
            <person name="Goodwin L."/>
            <person name="Pitluck S."/>
            <person name="Kyrpides N."/>
            <person name="Mavromatis K."/>
            <person name="Ivanova N."/>
            <person name="Ovchinnikova G."/>
            <person name="Munk A.C."/>
            <person name="Lu M."/>
            <person name="Brettin T."/>
            <person name="Detter J.C."/>
            <person name="Han C."/>
            <person name="Tapia R."/>
            <person name="Larimer F."/>
            <person name="Land M."/>
            <person name="Hauser L."/>
            <person name="Markowitz V."/>
            <person name="Cheng J.F."/>
            <person name="Hugenholtz P."/>
            <person name="Woyke T."/>
            <person name="Wu D."/>
            <person name="Aumann P."/>
            <person name="Schneider S."/>
            <person name="Lang E."/>
            <person name="Spring S."/>
            <person name="Klenk H.P."/>
            <person name="Eisen J.A."/>
        </authorList>
    </citation>
    <scope>NUCLEOTIDE SEQUENCE [LARGE SCALE GENOMIC DNA]</scope>
    <source>
        <strain evidence="13">ATCC 51133 / DSM 6946 / 5175</strain>
    </source>
</reference>
<evidence type="ECO:0000256" key="5">
    <source>
        <dbReference type="ARBA" id="ARBA00022984"/>
    </source>
</evidence>
<dbReference type="GO" id="GO:0005886">
    <property type="term" value="C:plasma membrane"/>
    <property type="evidence" value="ECO:0007669"/>
    <property type="project" value="UniProtKB-SubCell"/>
</dbReference>
<dbReference type="PRINTS" id="PR01806">
    <property type="entry name" value="VIRFACTRMVIN"/>
</dbReference>
<dbReference type="PIRSF" id="PIRSF002869">
    <property type="entry name" value="MviN"/>
    <property type="match status" value="1"/>
</dbReference>
<evidence type="ECO:0000256" key="1">
    <source>
        <dbReference type="ARBA" id="ARBA00004651"/>
    </source>
</evidence>
<dbReference type="RefSeq" id="WP_012856836.1">
    <property type="nucleotide sequence ID" value="NC_013512.1"/>
</dbReference>
<dbReference type="KEGG" id="sdl:Sdel_1053"/>
<evidence type="ECO:0000256" key="8">
    <source>
        <dbReference type="ARBA" id="ARBA00060041"/>
    </source>
</evidence>
<evidence type="ECO:0000256" key="10">
    <source>
        <dbReference type="HAMAP-Rule" id="MF_02078"/>
    </source>
</evidence>
<evidence type="ECO:0000256" key="2">
    <source>
        <dbReference type="ARBA" id="ARBA00022475"/>
    </source>
</evidence>
<feature type="transmembrane region" description="Helical" evidence="10">
    <location>
        <begin position="25"/>
        <end position="44"/>
    </location>
</feature>
<feature type="transmembrane region" description="Helical" evidence="10">
    <location>
        <begin position="246"/>
        <end position="267"/>
    </location>
</feature>
<dbReference type="CDD" id="cd13123">
    <property type="entry name" value="MATE_MurJ_like"/>
    <property type="match status" value="1"/>
</dbReference>
<dbReference type="Pfam" id="PF03023">
    <property type="entry name" value="MurJ"/>
    <property type="match status" value="1"/>
</dbReference>
<evidence type="ECO:0000256" key="3">
    <source>
        <dbReference type="ARBA" id="ARBA00022692"/>
    </source>
</evidence>
<feature type="transmembrane region" description="Helical" evidence="10">
    <location>
        <begin position="311"/>
        <end position="330"/>
    </location>
</feature>
<comment type="subcellular location">
    <subcellularLocation>
        <location evidence="10">Cell inner membrane</location>
        <topology evidence="10">Multi-pass membrane protein</topology>
    </subcellularLocation>
    <subcellularLocation>
        <location evidence="1">Cell membrane</location>
        <topology evidence="1">Multi-pass membrane protein</topology>
    </subcellularLocation>
</comment>
<keyword evidence="4 10" id="KW-0133">Cell shape</keyword>
<feature type="transmembrane region" description="Helical" evidence="10">
    <location>
        <begin position="350"/>
        <end position="377"/>
    </location>
</feature>
<dbReference type="OrthoDB" id="9786339at2"/>
<dbReference type="EMBL" id="CP001816">
    <property type="protein sequence ID" value="ACZ12078.1"/>
    <property type="molecule type" value="Genomic_DNA"/>
</dbReference>
<dbReference type="InterPro" id="IPR004268">
    <property type="entry name" value="MurJ"/>
</dbReference>
<evidence type="ECO:0000256" key="11">
    <source>
        <dbReference type="PIRNR" id="PIRNR002869"/>
    </source>
</evidence>
<dbReference type="HOGENOM" id="CLU_006797_5_3_7"/>
<protein>
    <recommendedName>
        <fullName evidence="10">Probable lipid II flippase MurJ</fullName>
    </recommendedName>
</protein>
<comment type="similarity">
    <text evidence="9 10 11">Belongs to the MurJ/MviN family.</text>
</comment>
<keyword evidence="6 10" id="KW-1133">Transmembrane helix</keyword>
<dbReference type="GO" id="GO:0008360">
    <property type="term" value="P:regulation of cell shape"/>
    <property type="evidence" value="ECO:0007669"/>
    <property type="project" value="UniProtKB-UniRule"/>
</dbReference>
<feature type="transmembrane region" description="Helical" evidence="10">
    <location>
        <begin position="80"/>
        <end position="102"/>
    </location>
</feature>
<gene>
    <name evidence="10" type="primary">murJ</name>
    <name evidence="12" type="ordered locus">Sdel_1053</name>
</gene>
<keyword evidence="5 10" id="KW-0573">Peptidoglycan synthesis</keyword>
<proteinExistence type="inferred from homology"/>
<dbReference type="PANTHER" id="PTHR47019">
    <property type="entry name" value="LIPID II FLIPPASE MURJ"/>
    <property type="match status" value="1"/>
</dbReference>
<evidence type="ECO:0000313" key="12">
    <source>
        <dbReference type="EMBL" id="ACZ12078.1"/>
    </source>
</evidence>
<dbReference type="UniPathway" id="UPA00219"/>
<keyword evidence="10" id="KW-0997">Cell inner membrane</keyword>
<reference evidence="12 13" key="2">
    <citation type="journal article" date="2010" name="Stand. Genomic Sci.">
        <title>Complete genome sequence of Sulfurospirillum deleyianum type strain (5175).</title>
        <authorList>
            <person name="Sikorski J."/>
            <person name="Lapidus A."/>
            <person name="Copeland A."/>
            <person name="Glavina Del Rio T."/>
            <person name="Nolan M."/>
            <person name="Lucas S."/>
            <person name="Chen F."/>
            <person name="Tice H."/>
            <person name="Cheng J.F."/>
            <person name="Saunders E."/>
            <person name="Bruce D."/>
            <person name="Goodwin L."/>
            <person name="Pitluck S."/>
            <person name="Ovchinnikova G."/>
            <person name="Pati A."/>
            <person name="Ivanova N."/>
            <person name="Mavromatis K."/>
            <person name="Chen A."/>
            <person name="Palaniappan K."/>
            <person name="Chain P."/>
            <person name="Land M."/>
            <person name="Hauser L."/>
            <person name="Chang Y.J."/>
            <person name="Jeffries C.D."/>
            <person name="Brettin T."/>
            <person name="Detter J.C."/>
            <person name="Han C."/>
            <person name="Rohde M."/>
            <person name="Lang E."/>
            <person name="Spring S."/>
            <person name="Goker M."/>
            <person name="Bristow J."/>
            <person name="Eisen J.A."/>
            <person name="Markowitz V."/>
            <person name="Hugenholtz P."/>
            <person name="Kyrpides N.C."/>
            <person name="Klenk H.P."/>
        </authorList>
    </citation>
    <scope>NUCLEOTIDE SEQUENCE [LARGE SCALE GENOMIC DNA]</scope>
    <source>
        <strain evidence="13">ATCC 51133 / DSM 6946 / 5175</strain>
    </source>
</reference>
<evidence type="ECO:0000256" key="7">
    <source>
        <dbReference type="ARBA" id="ARBA00023136"/>
    </source>
</evidence>
<keyword evidence="13" id="KW-1185">Reference proteome</keyword>
<dbReference type="GO" id="GO:0015648">
    <property type="term" value="F:lipid-linked peptidoglycan transporter activity"/>
    <property type="evidence" value="ECO:0007669"/>
    <property type="project" value="UniProtKB-UniRule"/>
</dbReference>
<feature type="transmembrane region" description="Helical" evidence="10">
    <location>
        <begin position="148"/>
        <end position="170"/>
    </location>
</feature>
<keyword evidence="10 11" id="KW-0961">Cell wall biogenesis/degradation</keyword>
<dbReference type="GO" id="GO:0071555">
    <property type="term" value="P:cell wall organization"/>
    <property type="evidence" value="ECO:0007669"/>
    <property type="project" value="UniProtKB-UniRule"/>
</dbReference>